<dbReference type="InterPro" id="IPR036890">
    <property type="entry name" value="HATPase_C_sf"/>
</dbReference>
<dbReference type="Proteomes" id="UP001221150">
    <property type="component" value="Unassembled WGS sequence"/>
</dbReference>
<protein>
    <submittedName>
        <fullName evidence="1">ATP-binding protein</fullName>
    </submittedName>
</protein>
<organism evidence="1 2">
    <name type="scientific">Streptomyces tropicalis</name>
    <dbReference type="NCBI Taxonomy" id="3034234"/>
    <lineage>
        <taxon>Bacteria</taxon>
        <taxon>Bacillati</taxon>
        <taxon>Actinomycetota</taxon>
        <taxon>Actinomycetes</taxon>
        <taxon>Kitasatosporales</taxon>
        <taxon>Streptomycetaceae</taxon>
        <taxon>Streptomyces</taxon>
    </lineage>
</organism>
<keyword evidence="2" id="KW-1185">Reference proteome</keyword>
<keyword evidence="1" id="KW-0547">Nucleotide-binding</keyword>
<comment type="caution">
    <text evidence="1">The sequence shown here is derived from an EMBL/GenBank/DDBJ whole genome shotgun (WGS) entry which is preliminary data.</text>
</comment>
<feature type="non-terminal residue" evidence="1">
    <location>
        <position position="1"/>
    </location>
</feature>
<evidence type="ECO:0000313" key="2">
    <source>
        <dbReference type="Proteomes" id="UP001221150"/>
    </source>
</evidence>
<sequence length="40" mass="4390">SGRGLFLVDALSDRWGVEADPAGSGKTVWTELDRTRRRAS</sequence>
<evidence type="ECO:0000313" key="1">
    <source>
        <dbReference type="EMBL" id="MDF3303324.1"/>
    </source>
</evidence>
<proteinExistence type="predicted"/>
<keyword evidence="1" id="KW-0067">ATP-binding</keyword>
<reference evidence="1 2" key="1">
    <citation type="submission" date="2023-03" db="EMBL/GenBank/DDBJ databases">
        <title>Draft genome sequence of Streptomyces sp. K1PA1 isolated from peat swamp forest in Thailand.</title>
        <authorList>
            <person name="Klaysubun C."/>
            <person name="Duangmal K."/>
        </authorList>
    </citation>
    <scope>NUCLEOTIDE SEQUENCE [LARGE SCALE GENOMIC DNA]</scope>
    <source>
        <strain evidence="1 2">K1PA1</strain>
    </source>
</reference>
<dbReference type="CDD" id="cd16936">
    <property type="entry name" value="HATPase_RsbW-like"/>
    <property type="match status" value="1"/>
</dbReference>
<dbReference type="GO" id="GO:0005524">
    <property type="term" value="F:ATP binding"/>
    <property type="evidence" value="ECO:0007669"/>
    <property type="project" value="UniProtKB-KW"/>
</dbReference>
<gene>
    <name evidence="1" type="ORF">P3H78_32925</name>
</gene>
<dbReference type="EMBL" id="JARJBB010000071">
    <property type="protein sequence ID" value="MDF3303324.1"/>
    <property type="molecule type" value="Genomic_DNA"/>
</dbReference>
<name>A0ABT6AFA2_9ACTN</name>
<dbReference type="Gene3D" id="3.30.565.10">
    <property type="entry name" value="Histidine kinase-like ATPase, C-terminal domain"/>
    <property type="match status" value="1"/>
</dbReference>
<accession>A0ABT6AFA2</accession>